<evidence type="ECO:0000313" key="1">
    <source>
        <dbReference type="EMBL" id="CAK9033952.1"/>
    </source>
</evidence>
<reference evidence="1 2" key="1">
    <citation type="submission" date="2024-02" db="EMBL/GenBank/DDBJ databases">
        <authorList>
            <person name="Chen Y."/>
            <person name="Shah S."/>
            <person name="Dougan E. K."/>
            <person name="Thang M."/>
            <person name="Chan C."/>
        </authorList>
    </citation>
    <scope>NUCLEOTIDE SEQUENCE [LARGE SCALE GENOMIC DNA]</scope>
</reference>
<keyword evidence="2" id="KW-1185">Reference proteome</keyword>
<protein>
    <submittedName>
        <fullName evidence="1">Uncharacterized protein</fullName>
    </submittedName>
</protein>
<gene>
    <name evidence="1" type="ORF">SCF082_LOCUS20688</name>
</gene>
<name>A0ABP0L6W8_9DINO</name>
<organism evidence="1 2">
    <name type="scientific">Durusdinium trenchii</name>
    <dbReference type="NCBI Taxonomy" id="1381693"/>
    <lineage>
        <taxon>Eukaryota</taxon>
        <taxon>Sar</taxon>
        <taxon>Alveolata</taxon>
        <taxon>Dinophyceae</taxon>
        <taxon>Suessiales</taxon>
        <taxon>Symbiodiniaceae</taxon>
        <taxon>Durusdinium</taxon>
    </lineage>
</organism>
<sequence length="140" mass="15654">MAGAWRVRKNDVVAQQRHYQQGEGDTLEDAIHAVCKQDRLKRSEVVMTCIDLRISKKRSPKDLATVSKLKAVLQIPVLSNGGLTASSMLTGAVGSEEAEEGTQRLLTDLRDRARGRYILEWWRLQQAGSWSCEARGSTTR</sequence>
<dbReference type="Proteomes" id="UP001642464">
    <property type="component" value="Unassembled WGS sequence"/>
</dbReference>
<comment type="caution">
    <text evidence="1">The sequence shown here is derived from an EMBL/GenBank/DDBJ whole genome shotgun (WGS) entry which is preliminary data.</text>
</comment>
<dbReference type="EMBL" id="CAXAMM010014503">
    <property type="protein sequence ID" value="CAK9033952.1"/>
    <property type="molecule type" value="Genomic_DNA"/>
</dbReference>
<accession>A0ABP0L6W8</accession>
<evidence type="ECO:0000313" key="2">
    <source>
        <dbReference type="Proteomes" id="UP001642464"/>
    </source>
</evidence>
<proteinExistence type="predicted"/>